<proteinExistence type="predicted"/>
<accession>A0A831X179</accession>
<feature type="domain" description="Microcystin LR degradation protein MlrC C-terminal" evidence="2">
    <location>
        <begin position="326"/>
        <end position="501"/>
    </location>
</feature>
<evidence type="ECO:0000256" key="1">
    <source>
        <dbReference type="SAM" id="MobiDB-lite"/>
    </source>
</evidence>
<dbReference type="InterPro" id="IPR009197">
    <property type="entry name" value="MlrC"/>
</dbReference>
<protein>
    <submittedName>
        <fullName evidence="4">M81 family peptidase</fullName>
    </submittedName>
</protein>
<dbReference type="EMBL" id="DSIY01000118">
    <property type="protein sequence ID" value="HEG90791.1"/>
    <property type="molecule type" value="Genomic_DNA"/>
</dbReference>
<dbReference type="PIRSF" id="PIRSF012702">
    <property type="entry name" value="UCP012702"/>
    <property type="match status" value="1"/>
</dbReference>
<feature type="region of interest" description="Disordered" evidence="1">
    <location>
        <begin position="1"/>
        <end position="24"/>
    </location>
</feature>
<feature type="domain" description="Microcystin LR degradation protein MlrC N-terminal" evidence="3">
    <location>
        <begin position="32"/>
        <end position="317"/>
    </location>
</feature>
<evidence type="ECO:0000259" key="3">
    <source>
        <dbReference type="Pfam" id="PF07364"/>
    </source>
</evidence>
<reference evidence="4" key="1">
    <citation type="journal article" date="2020" name="mSystems">
        <title>Genome- and Community-Level Interaction Insights into Carbon Utilization and Element Cycling Functions of Hydrothermarchaeota in Hydrothermal Sediment.</title>
        <authorList>
            <person name="Zhou Z."/>
            <person name="Liu Y."/>
            <person name="Xu W."/>
            <person name="Pan J."/>
            <person name="Luo Z.H."/>
            <person name="Li M."/>
        </authorList>
    </citation>
    <scope>NUCLEOTIDE SEQUENCE [LARGE SCALE GENOMIC DNA]</scope>
    <source>
        <strain evidence="4">SpSt-210</strain>
    </source>
</reference>
<dbReference type="Pfam" id="PF07364">
    <property type="entry name" value="DUF1485"/>
    <property type="match status" value="1"/>
</dbReference>
<comment type="caution">
    <text evidence="4">The sequence shown here is derived from an EMBL/GenBank/DDBJ whole genome shotgun (WGS) entry which is preliminary data.</text>
</comment>
<name>A0A831X179_9BACT</name>
<evidence type="ECO:0000313" key="4">
    <source>
        <dbReference type="EMBL" id="HEG90791.1"/>
    </source>
</evidence>
<organism evidence="4">
    <name type="scientific">Thermorudis peleae</name>
    <dbReference type="NCBI Taxonomy" id="1382356"/>
    <lineage>
        <taxon>Bacteria</taxon>
        <taxon>Pseudomonadati</taxon>
        <taxon>Thermomicrobiota</taxon>
        <taxon>Thermomicrobia</taxon>
        <taxon>Thermomicrobia incertae sedis</taxon>
        <taxon>Thermorudis</taxon>
    </lineage>
</organism>
<sequence>MRYEQRSRMPRSPSARRSAGASHRQWRVERMRLVTGGIMHETHTFASVPTTLDSFTVARGDQLWAYAGTNHSLGGVLDACRERGINLVPTLFAHATPSGLVEREAFESLLDELLMRIEAALPADGIVLTLHGAMVADGYPDAEAEVVRRVRAIIGPELPVTVTLDLHANIGPEMVAGSTVVVSYDTYPHVDAAERAREAVSLLVATIEGQIRPAMALVKPPLLPVPQAMYTERPPMKTLFERAFGLERTGAALSITIAGGFPYADVATAGMSVLAITDGAPAEAERIASEIAALAWSLRKEFRVRNVPPKEAVAEAIACPEGPVVLVDVGDNIGGGSPGDGTVLLAELLAQGAREATVVIADPEAVATAFAVGVGGMVETTVGGKTDDLHGRPVPIRGRVRLLCDGEFVHEGPENAGVPASMGPTAVVRVEGINLVLTSRKTAPGDLQQLKSVGIDPEKQKIIVVKAAVRWRGGYAPITKHSIDVDTPGLGSVDLSRFPFRCLRRPIYPLDEVVDPLYVRWTGSSTGYARRVPEL</sequence>
<gene>
    <name evidence="4" type="ORF">ENP34_05030</name>
</gene>
<feature type="compositionally biased region" description="Low complexity" evidence="1">
    <location>
        <begin position="10"/>
        <end position="22"/>
    </location>
</feature>
<dbReference type="InterPro" id="IPR010799">
    <property type="entry name" value="MlrC_C"/>
</dbReference>
<dbReference type="Pfam" id="PF07171">
    <property type="entry name" value="MlrC_C"/>
    <property type="match status" value="1"/>
</dbReference>
<evidence type="ECO:0000259" key="2">
    <source>
        <dbReference type="Pfam" id="PF07171"/>
    </source>
</evidence>
<dbReference type="AlphaFoldDB" id="A0A831X179"/>
<dbReference type="InterPro" id="IPR015995">
    <property type="entry name" value="MlrC_N"/>
</dbReference>